<keyword evidence="4" id="KW-0812">Transmembrane</keyword>
<dbReference type="Gene3D" id="3.40.50.2000">
    <property type="entry name" value="Glycogen Phosphorylase B"/>
    <property type="match status" value="1"/>
</dbReference>
<reference evidence="8" key="1">
    <citation type="submission" date="2023-05" db="EMBL/GenBank/DDBJ databases">
        <authorList>
            <person name="Stuckert A."/>
        </authorList>
    </citation>
    <scope>NUCLEOTIDE SEQUENCE</scope>
</reference>
<evidence type="ECO:0000256" key="1">
    <source>
        <dbReference type="ARBA" id="ARBA00004389"/>
    </source>
</evidence>
<name>A0ABN9CRI7_9NEOB</name>
<dbReference type="Pfam" id="PF08660">
    <property type="entry name" value="Alg14"/>
    <property type="match status" value="1"/>
</dbReference>
<evidence type="ECO:0000256" key="2">
    <source>
        <dbReference type="ARBA" id="ARBA00009731"/>
    </source>
</evidence>
<evidence type="ECO:0000313" key="8">
    <source>
        <dbReference type="EMBL" id="CAI9562810.1"/>
    </source>
</evidence>
<evidence type="ECO:0000256" key="5">
    <source>
        <dbReference type="ARBA" id="ARBA00022824"/>
    </source>
</evidence>
<evidence type="ECO:0000256" key="3">
    <source>
        <dbReference type="ARBA" id="ARBA00017467"/>
    </source>
</evidence>
<protein>
    <recommendedName>
        <fullName evidence="3">UDP-N-acetylglucosamine transferase subunit ALG14</fullName>
    </recommendedName>
</protein>
<comment type="subcellular location">
    <subcellularLocation>
        <location evidence="1">Endoplasmic reticulum membrane</location>
        <topology evidence="1">Single-pass membrane protein</topology>
    </subcellularLocation>
</comment>
<keyword evidence="6" id="KW-1133">Transmembrane helix</keyword>
<evidence type="ECO:0000256" key="6">
    <source>
        <dbReference type="ARBA" id="ARBA00022989"/>
    </source>
</evidence>
<organism evidence="8 9">
    <name type="scientific">Staurois parvus</name>
    <dbReference type="NCBI Taxonomy" id="386267"/>
    <lineage>
        <taxon>Eukaryota</taxon>
        <taxon>Metazoa</taxon>
        <taxon>Chordata</taxon>
        <taxon>Craniata</taxon>
        <taxon>Vertebrata</taxon>
        <taxon>Euteleostomi</taxon>
        <taxon>Amphibia</taxon>
        <taxon>Batrachia</taxon>
        <taxon>Anura</taxon>
        <taxon>Neobatrachia</taxon>
        <taxon>Ranoidea</taxon>
        <taxon>Ranidae</taxon>
        <taxon>Staurois</taxon>
    </lineage>
</organism>
<dbReference type="InterPro" id="IPR013969">
    <property type="entry name" value="Oligosacch_biosynth_Alg14"/>
</dbReference>
<evidence type="ECO:0000256" key="4">
    <source>
        <dbReference type="ARBA" id="ARBA00022692"/>
    </source>
</evidence>
<comment type="caution">
    <text evidence="8">The sequence shown here is derived from an EMBL/GenBank/DDBJ whole genome shotgun (WGS) entry which is preliminary data.</text>
</comment>
<dbReference type="PANTHER" id="PTHR12154">
    <property type="entry name" value="GLYCOSYL TRANSFERASE-RELATED"/>
    <property type="match status" value="1"/>
</dbReference>
<dbReference type="Proteomes" id="UP001162483">
    <property type="component" value="Unassembled WGS sequence"/>
</dbReference>
<gene>
    <name evidence="8" type="ORF">SPARVUS_LOCUS5664121</name>
</gene>
<dbReference type="PANTHER" id="PTHR12154:SF4">
    <property type="entry name" value="UDP-N-ACETYLGLUCOSAMINE TRANSFERASE SUBUNIT ALG14 HOMOLOG"/>
    <property type="match status" value="1"/>
</dbReference>
<evidence type="ECO:0000313" key="9">
    <source>
        <dbReference type="Proteomes" id="UP001162483"/>
    </source>
</evidence>
<proteinExistence type="inferred from homology"/>
<keyword evidence="7" id="KW-0472">Membrane</keyword>
<keyword evidence="5" id="KW-0256">Endoplasmic reticulum</keyword>
<comment type="similarity">
    <text evidence="2">Belongs to the ALG14 family.</text>
</comment>
<accession>A0ABN9CRI7</accession>
<dbReference type="EMBL" id="CATNWA010012074">
    <property type="protein sequence ID" value="CAI9562810.1"/>
    <property type="molecule type" value="Genomic_DNA"/>
</dbReference>
<keyword evidence="9" id="KW-1185">Reference proteome</keyword>
<sequence>MGFLLQLIAGFVLLSLVLVVRIWLVLRSPGIHRAARKGHVSLLAVAGSGGHTTEILRLLSSLSTSYSPIHYVLAETDKMSEDKICSFESAKVNGIPKPLYTIHRIPRSREVRQSWSSSVLTTIQSFLYSFPLTVHLKPDLVGHSYFAV</sequence>
<evidence type="ECO:0000256" key="7">
    <source>
        <dbReference type="ARBA" id="ARBA00023136"/>
    </source>
</evidence>